<accession>A0A0B6TJ04</accession>
<dbReference type="GO" id="GO:0005524">
    <property type="term" value="F:ATP binding"/>
    <property type="evidence" value="ECO:0007669"/>
    <property type="project" value="UniProtKB-KW"/>
</dbReference>
<evidence type="ECO:0000256" key="6">
    <source>
        <dbReference type="ARBA" id="ARBA00022723"/>
    </source>
</evidence>
<dbReference type="InterPro" id="IPR040442">
    <property type="entry name" value="Pyrv_kinase-like_dom_sf"/>
</dbReference>
<evidence type="ECO:0000259" key="13">
    <source>
        <dbReference type="Pfam" id="PF00224"/>
    </source>
</evidence>
<keyword evidence="11" id="KW-0324">Glycolysis</keyword>
<comment type="cofactor">
    <cofactor evidence="1">
        <name>K(+)</name>
        <dbReference type="ChEBI" id="CHEBI:29103"/>
    </cofactor>
</comment>
<evidence type="ECO:0000256" key="4">
    <source>
        <dbReference type="ARBA" id="ARBA00012142"/>
    </source>
</evidence>
<reference evidence="14 15" key="1">
    <citation type="submission" date="2014-05" db="EMBL/GenBank/DDBJ databases">
        <title>Complete genome sequence of Corynebacterium marinum DSM 44953.</title>
        <authorList>
            <person name="Schaffert L."/>
            <person name="Albersmeier A."/>
            <person name="Kalinowski J."/>
            <person name="Ruckert C."/>
        </authorList>
    </citation>
    <scope>NUCLEOTIDE SEQUENCE [LARGE SCALE GENOMIC DNA]</scope>
    <source>
        <strain evidence="14 15">DSM 44953</strain>
    </source>
</reference>
<evidence type="ECO:0000256" key="1">
    <source>
        <dbReference type="ARBA" id="ARBA00001958"/>
    </source>
</evidence>
<evidence type="ECO:0000256" key="11">
    <source>
        <dbReference type="ARBA" id="ARBA00023152"/>
    </source>
</evidence>
<feature type="domain" description="Pyruvate kinase barrel" evidence="13">
    <location>
        <begin position="132"/>
        <end position="209"/>
    </location>
</feature>
<dbReference type="InterPro" id="IPR001697">
    <property type="entry name" value="Pyr_Knase"/>
</dbReference>
<dbReference type="Gene3D" id="3.20.20.60">
    <property type="entry name" value="Phosphoenolpyruvate-binding domains"/>
    <property type="match status" value="2"/>
</dbReference>
<evidence type="ECO:0000256" key="9">
    <source>
        <dbReference type="ARBA" id="ARBA00022840"/>
    </source>
</evidence>
<dbReference type="GO" id="GO:0016301">
    <property type="term" value="F:kinase activity"/>
    <property type="evidence" value="ECO:0007669"/>
    <property type="project" value="UniProtKB-KW"/>
</dbReference>
<dbReference type="Pfam" id="PF00224">
    <property type="entry name" value="PK"/>
    <property type="match status" value="2"/>
</dbReference>
<dbReference type="RefSeq" id="WP_042622265.1">
    <property type="nucleotide sequence ID" value="NZ_CP007790.1"/>
</dbReference>
<keyword evidence="15" id="KW-1185">Reference proteome</keyword>
<dbReference type="Proteomes" id="UP000031928">
    <property type="component" value="Chromosome"/>
</dbReference>
<dbReference type="HOGENOM" id="CLU_015439_6_1_11"/>
<dbReference type="GO" id="GO:0004743">
    <property type="term" value="F:pyruvate kinase activity"/>
    <property type="evidence" value="ECO:0007669"/>
    <property type="project" value="UniProtKB-EC"/>
</dbReference>
<comment type="similarity">
    <text evidence="3">Belongs to the pyruvate kinase family.</text>
</comment>
<keyword evidence="6" id="KW-0479">Metal-binding</keyword>
<dbReference type="NCBIfam" id="NF011314">
    <property type="entry name" value="PRK14725.1"/>
    <property type="match status" value="1"/>
</dbReference>
<dbReference type="GO" id="GO:0030955">
    <property type="term" value="F:potassium ion binding"/>
    <property type="evidence" value="ECO:0007669"/>
    <property type="project" value="InterPro"/>
</dbReference>
<dbReference type="AlphaFoldDB" id="A0A0B6TJ04"/>
<dbReference type="SUPFAM" id="SSF50800">
    <property type="entry name" value="PK beta-barrel domain-like"/>
    <property type="match status" value="1"/>
</dbReference>
<keyword evidence="5 14" id="KW-0808">Transferase</keyword>
<dbReference type="SUPFAM" id="SSF51621">
    <property type="entry name" value="Phosphoenolpyruvate/pyruvate domain"/>
    <property type="match status" value="1"/>
</dbReference>
<dbReference type="EMBL" id="CP007790">
    <property type="protein sequence ID" value="AJK69927.1"/>
    <property type="molecule type" value="Genomic_DNA"/>
</dbReference>
<evidence type="ECO:0000256" key="2">
    <source>
        <dbReference type="ARBA" id="ARBA00004997"/>
    </source>
</evidence>
<keyword evidence="9" id="KW-0067">ATP-binding</keyword>
<gene>
    <name evidence="14" type="ORF">B840_11780</name>
</gene>
<protein>
    <recommendedName>
        <fullName evidence="4">pyruvate kinase</fullName>
        <ecNumber evidence="4">2.7.1.40</ecNumber>
    </recommendedName>
</protein>
<dbReference type="InterPro" id="IPR011037">
    <property type="entry name" value="Pyrv_Knase-like_insert_dom_sf"/>
</dbReference>
<dbReference type="UniPathway" id="UPA00109">
    <property type="reaction ID" value="UER00188"/>
</dbReference>
<evidence type="ECO:0000256" key="8">
    <source>
        <dbReference type="ARBA" id="ARBA00022777"/>
    </source>
</evidence>
<dbReference type="PANTHER" id="PTHR11817">
    <property type="entry name" value="PYRUVATE KINASE"/>
    <property type="match status" value="1"/>
</dbReference>
<evidence type="ECO:0000256" key="10">
    <source>
        <dbReference type="ARBA" id="ARBA00022842"/>
    </source>
</evidence>
<dbReference type="KEGG" id="cmq:B840_11780"/>
<feature type="domain" description="Pyruvate kinase barrel" evidence="13">
    <location>
        <begin position="317"/>
        <end position="581"/>
    </location>
</feature>
<proteinExistence type="inferred from homology"/>
<dbReference type="Gene3D" id="2.40.33.10">
    <property type="entry name" value="PK beta-barrel domain-like"/>
    <property type="match status" value="1"/>
</dbReference>
<dbReference type="GO" id="GO:0000287">
    <property type="term" value="F:magnesium ion binding"/>
    <property type="evidence" value="ECO:0007669"/>
    <property type="project" value="InterPro"/>
</dbReference>
<dbReference type="InterPro" id="IPR015793">
    <property type="entry name" value="Pyrv_Knase_brl"/>
</dbReference>
<dbReference type="InterPro" id="IPR015813">
    <property type="entry name" value="Pyrv/PenolPyrv_kinase-like_dom"/>
</dbReference>
<keyword evidence="12 14" id="KW-0670">Pyruvate</keyword>
<keyword evidence="7" id="KW-0547">Nucleotide-binding</keyword>
<dbReference type="InterPro" id="IPR015806">
    <property type="entry name" value="Pyrv_Knase_insert_dom_sf"/>
</dbReference>
<dbReference type="OrthoDB" id="9812123at2"/>
<keyword evidence="10" id="KW-0460">Magnesium</keyword>
<comment type="pathway">
    <text evidence="2">Carbohydrate degradation; glycolysis; pyruvate from D-glyceraldehyde 3-phosphate: step 5/5.</text>
</comment>
<evidence type="ECO:0000256" key="3">
    <source>
        <dbReference type="ARBA" id="ARBA00008663"/>
    </source>
</evidence>
<organism evidence="14 15">
    <name type="scientific">Corynebacterium marinum DSM 44953</name>
    <dbReference type="NCBI Taxonomy" id="1224162"/>
    <lineage>
        <taxon>Bacteria</taxon>
        <taxon>Bacillati</taxon>
        <taxon>Actinomycetota</taxon>
        <taxon>Actinomycetes</taxon>
        <taxon>Mycobacteriales</taxon>
        <taxon>Corynebacteriaceae</taxon>
        <taxon>Corynebacterium</taxon>
    </lineage>
</organism>
<name>A0A0B6TJ04_9CORY</name>
<evidence type="ECO:0000313" key="14">
    <source>
        <dbReference type="EMBL" id="AJK69927.1"/>
    </source>
</evidence>
<evidence type="ECO:0000256" key="5">
    <source>
        <dbReference type="ARBA" id="ARBA00022679"/>
    </source>
</evidence>
<evidence type="ECO:0000256" key="12">
    <source>
        <dbReference type="ARBA" id="ARBA00023317"/>
    </source>
</evidence>
<dbReference type="STRING" id="1224162.B840_11780"/>
<sequence length="624" mass="68214">MDDRLQELINQVDHLIEALVAEEERRAAAMGRVAENHRRGAVNLVHYAELRGHDIRKMQNELSAIGATRLTTTEPAVLARLQAARNVLSAYAGEELKYRGAEVSDAFALADDILEEHATTLFGESSEETHSRIMVTLPTEAAHDLELVRGFADAGMELARINCAHDGPEVWERMIAHVHTAAREIGREIKVAMDLAGPKVRTGEIAPGPAVGRARVTRTNTGQVITPAKLWLTPDDLSPDQTPPVPADLPGRPALALRVDPEWLEKLTPESEITLHDTRDAKRRFTVSRVGDGGVLAEGQRNAYISNSTLLEHDWEKTRVSGVPATEQRLRLFAGDRLILTDDQAPAEPAPGRTAKISCTLPEAVGAIEVGQPVLFDDGSIAARAYCRHTTPEGHTEVGLEITRARPEGTNLAAYKGINLPQTDLPLPSLTGEDIEAFRFVAAHGDIANVSFIRNAEDVAFVLATLERIAEESEDPERVRNLGIVLKIETIPAYENLCGVLLEGMRHPNLGVMIARGDLAVELGFERMAEVPRLIAQMAEAAHVPTVMATQVLENMAKSGLPSRAEITDAGYALRSEAVMLNKGPHITDAIRILHRLSTKLGRSQRKNRQLLRRIGSWVPDGNE</sequence>
<evidence type="ECO:0000256" key="7">
    <source>
        <dbReference type="ARBA" id="ARBA00022741"/>
    </source>
</evidence>
<keyword evidence="8 14" id="KW-0418">Kinase</keyword>
<dbReference type="EC" id="2.7.1.40" evidence="4"/>
<evidence type="ECO:0000313" key="15">
    <source>
        <dbReference type="Proteomes" id="UP000031928"/>
    </source>
</evidence>